<evidence type="ECO:0000256" key="1">
    <source>
        <dbReference type="SAM" id="SignalP"/>
    </source>
</evidence>
<evidence type="ECO:0008006" key="4">
    <source>
        <dbReference type="Google" id="ProtNLM"/>
    </source>
</evidence>
<feature type="signal peptide" evidence="1">
    <location>
        <begin position="1"/>
        <end position="27"/>
    </location>
</feature>
<keyword evidence="1" id="KW-0732">Signal</keyword>
<protein>
    <recommendedName>
        <fullName evidence="4">Lipoprotein</fullName>
    </recommendedName>
</protein>
<dbReference type="AlphaFoldDB" id="A0A098R349"/>
<evidence type="ECO:0000313" key="3">
    <source>
        <dbReference type="Proteomes" id="UP000029692"/>
    </source>
</evidence>
<gene>
    <name evidence="2" type="ORF">DC28_05085</name>
</gene>
<dbReference type="PROSITE" id="PS51257">
    <property type="entry name" value="PROKAR_LIPOPROTEIN"/>
    <property type="match status" value="1"/>
</dbReference>
<evidence type="ECO:0000313" key="2">
    <source>
        <dbReference type="EMBL" id="KGE73157.1"/>
    </source>
</evidence>
<feature type="chain" id="PRO_5001938723" description="Lipoprotein" evidence="1">
    <location>
        <begin position="28"/>
        <end position="146"/>
    </location>
</feature>
<organism evidence="2 3">
    <name type="scientific">Spirochaeta lutea</name>
    <dbReference type="NCBI Taxonomy" id="1480694"/>
    <lineage>
        <taxon>Bacteria</taxon>
        <taxon>Pseudomonadati</taxon>
        <taxon>Spirochaetota</taxon>
        <taxon>Spirochaetia</taxon>
        <taxon>Spirochaetales</taxon>
        <taxon>Spirochaetaceae</taxon>
        <taxon>Spirochaeta</taxon>
    </lineage>
</organism>
<proteinExistence type="predicted"/>
<accession>A0A098R349</accession>
<reference evidence="2 3" key="1">
    <citation type="submission" date="2014-05" db="EMBL/GenBank/DDBJ databases">
        <title>De novo Genome Sequence of Spirocheata sp.</title>
        <authorList>
            <person name="Shivani Y."/>
            <person name="Subhash Y."/>
            <person name="Tushar L."/>
            <person name="Sasikala C."/>
            <person name="Ramana C.V."/>
        </authorList>
    </citation>
    <scope>NUCLEOTIDE SEQUENCE [LARGE SCALE GENOMIC DNA]</scope>
    <source>
        <strain evidence="2 3">JC230</strain>
    </source>
</reference>
<dbReference type="Proteomes" id="UP000029692">
    <property type="component" value="Unassembled WGS sequence"/>
</dbReference>
<sequence>MKKALYFILLAAAVLMLGSCGNTLHNASGVFITKITAVNLPEDGTYALAGGFFESSWDNTNLATASSDATVTWEFETPIEVKPGNSEFKIVQSGTWKFAALGTFKDPHDNANVFDAQDITMDGGNWELTWDAEKDVDEGLMAAKPE</sequence>
<dbReference type="EMBL" id="JNUP01000045">
    <property type="protein sequence ID" value="KGE73157.1"/>
    <property type="molecule type" value="Genomic_DNA"/>
</dbReference>
<comment type="caution">
    <text evidence="2">The sequence shown here is derived from an EMBL/GenBank/DDBJ whole genome shotgun (WGS) entry which is preliminary data.</text>
</comment>
<dbReference type="STRING" id="1480694.DC28_05085"/>
<keyword evidence="3" id="KW-1185">Reference proteome</keyword>
<dbReference type="RefSeq" id="WP_037546499.1">
    <property type="nucleotide sequence ID" value="NZ_JNUP01000045.1"/>
</dbReference>
<name>A0A098R349_9SPIO</name>